<accession>A0A834MJM7</accession>
<reference evidence="1" key="1">
    <citation type="submission" date="2020-08" db="EMBL/GenBank/DDBJ databases">
        <title>Genome sequencing and assembly of the red palm weevil Rhynchophorus ferrugineus.</title>
        <authorList>
            <person name="Dias G.B."/>
            <person name="Bergman C.M."/>
            <person name="Manee M."/>
        </authorList>
    </citation>
    <scope>NUCLEOTIDE SEQUENCE</scope>
    <source>
        <strain evidence="1">AA-2017</strain>
        <tissue evidence="1">Whole larva</tissue>
    </source>
</reference>
<keyword evidence="2" id="KW-1185">Reference proteome</keyword>
<dbReference type="AlphaFoldDB" id="A0A834MJM7"/>
<gene>
    <name evidence="1" type="ORF">GWI33_002306</name>
</gene>
<proteinExistence type="predicted"/>
<comment type="caution">
    <text evidence="1">The sequence shown here is derived from an EMBL/GenBank/DDBJ whole genome shotgun (WGS) entry which is preliminary data.</text>
</comment>
<dbReference type="EMBL" id="JAACXV010000164">
    <property type="protein sequence ID" value="KAF7282585.1"/>
    <property type="molecule type" value="Genomic_DNA"/>
</dbReference>
<sequence length="98" mass="11397">MKLPQCTSSILLLHQVNTHVQMGHNIEQLHFLDAVKAHFHLKYLLVLTQCKYQYLAVINAEYYIIRRQALGGLQRGLLSNTGYLNTMATLVKRRKNCW</sequence>
<evidence type="ECO:0000313" key="2">
    <source>
        <dbReference type="Proteomes" id="UP000625711"/>
    </source>
</evidence>
<name>A0A834MJM7_RHYFE</name>
<protein>
    <submittedName>
        <fullName evidence="1">Uncharacterized protein</fullName>
    </submittedName>
</protein>
<evidence type="ECO:0000313" key="1">
    <source>
        <dbReference type="EMBL" id="KAF7282585.1"/>
    </source>
</evidence>
<dbReference type="Proteomes" id="UP000625711">
    <property type="component" value="Unassembled WGS sequence"/>
</dbReference>
<organism evidence="1 2">
    <name type="scientific">Rhynchophorus ferrugineus</name>
    <name type="common">Red palm weevil</name>
    <name type="synonym">Curculio ferrugineus</name>
    <dbReference type="NCBI Taxonomy" id="354439"/>
    <lineage>
        <taxon>Eukaryota</taxon>
        <taxon>Metazoa</taxon>
        <taxon>Ecdysozoa</taxon>
        <taxon>Arthropoda</taxon>
        <taxon>Hexapoda</taxon>
        <taxon>Insecta</taxon>
        <taxon>Pterygota</taxon>
        <taxon>Neoptera</taxon>
        <taxon>Endopterygota</taxon>
        <taxon>Coleoptera</taxon>
        <taxon>Polyphaga</taxon>
        <taxon>Cucujiformia</taxon>
        <taxon>Curculionidae</taxon>
        <taxon>Dryophthorinae</taxon>
        <taxon>Rhynchophorus</taxon>
    </lineage>
</organism>